<dbReference type="RefSeq" id="WP_189693623.1">
    <property type="nucleotide sequence ID" value="NZ_BNCM01000006.1"/>
</dbReference>
<feature type="region of interest" description="Disordered" evidence="1">
    <location>
        <begin position="1"/>
        <end position="30"/>
    </location>
</feature>
<feature type="domain" description="Htaa" evidence="2">
    <location>
        <begin position="38"/>
        <end position="178"/>
    </location>
</feature>
<gene>
    <name evidence="3" type="ORF">JJE72_16880</name>
</gene>
<dbReference type="InterPro" id="IPR007331">
    <property type="entry name" value="Htaa"/>
</dbReference>
<sequence length="186" mass="19797">MPEGQHLPAFNAAQVSDRGENGEPLDHRAASPEAPVGLIWGVRASFVTYIRSLSDGSIDLTEGAVMSPEGLIRFRFLGTYEGNGGQWLCFGGGARFLGHGGLLEVPLRNLRVHVVGDGATLYTEQSDGSLFPLGAVALPEPSLTEGTLVWDAAPVALDEAGARFFGSHYRPGTGMDPLWLRLPIGR</sequence>
<dbReference type="Pfam" id="PF04213">
    <property type="entry name" value="HtaA"/>
    <property type="match status" value="1"/>
</dbReference>
<name>A0ABS1K6Q5_9MICC</name>
<proteinExistence type="predicted"/>
<dbReference type="Proteomes" id="UP000639051">
    <property type="component" value="Unassembled WGS sequence"/>
</dbReference>
<feature type="compositionally biased region" description="Basic and acidic residues" evidence="1">
    <location>
        <begin position="17"/>
        <end position="30"/>
    </location>
</feature>
<accession>A0ABS1K6Q5</accession>
<evidence type="ECO:0000313" key="3">
    <source>
        <dbReference type="EMBL" id="MBL0707170.1"/>
    </source>
</evidence>
<reference evidence="3 4" key="1">
    <citation type="submission" date="2021-01" db="EMBL/GenBank/DDBJ databases">
        <title>Genome public.</title>
        <authorList>
            <person name="Liu C."/>
            <person name="Sun Q."/>
        </authorList>
    </citation>
    <scope>NUCLEOTIDE SEQUENCE [LARGE SCALE GENOMIC DNA]</scope>
    <source>
        <strain evidence="3 4">JC656</strain>
    </source>
</reference>
<evidence type="ECO:0000259" key="2">
    <source>
        <dbReference type="Pfam" id="PF04213"/>
    </source>
</evidence>
<keyword evidence="4" id="KW-1185">Reference proteome</keyword>
<evidence type="ECO:0000313" key="4">
    <source>
        <dbReference type="Proteomes" id="UP000639051"/>
    </source>
</evidence>
<organism evidence="3 4">
    <name type="scientific">Sinomonas cellulolyticus</name>
    <dbReference type="NCBI Taxonomy" id="2801916"/>
    <lineage>
        <taxon>Bacteria</taxon>
        <taxon>Bacillati</taxon>
        <taxon>Actinomycetota</taxon>
        <taxon>Actinomycetes</taxon>
        <taxon>Micrococcales</taxon>
        <taxon>Micrococcaceae</taxon>
        <taxon>Sinomonas</taxon>
    </lineage>
</organism>
<protein>
    <submittedName>
        <fullName evidence="3">HtaA domain-containing protein</fullName>
    </submittedName>
</protein>
<dbReference type="EMBL" id="JAERRC010000046">
    <property type="protein sequence ID" value="MBL0707170.1"/>
    <property type="molecule type" value="Genomic_DNA"/>
</dbReference>
<comment type="caution">
    <text evidence="3">The sequence shown here is derived from an EMBL/GenBank/DDBJ whole genome shotgun (WGS) entry which is preliminary data.</text>
</comment>
<evidence type="ECO:0000256" key="1">
    <source>
        <dbReference type="SAM" id="MobiDB-lite"/>
    </source>
</evidence>